<evidence type="ECO:0008006" key="4">
    <source>
        <dbReference type="Google" id="ProtNLM"/>
    </source>
</evidence>
<dbReference type="AlphaFoldDB" id="A0A3N5Z4H3"/>
<dbReference type="Proteomes" id="UP000275281">
    <property type="component" value="Unassembled WGS sequence"/>
</dbReference>
<protein>
    <recommendedName>
        <fullName evidence="4">Polymer-forming cytoskeletal protein</fullName>
    </recommendedName>
</protein>
<comment type="caution">
    <text evidence="2">The sequence shown here is derived from an EMBL/GenBank/DDBJ whole genome shotgun (WGS) entry which is preliminary data.</text>
</comment>
<dbReference type="PROSITE" id="PS51257">
    <property type="entry name" value="PROKAR_LIPOPROTEIN"/>
    <property type="match status" value="1"/>
</dbReference>
<proteinExistence type="predicted"/>
<dbReference type="EMBL" id="RPOK01000006">
    <property type="protein sequence ID" value="RPJ64914.1"/>
    <property type="molecule type" value="Genomic_DNA"/>
</dbReference>
<evidence type="ECO:0000313" key="2">
    <source>
        <dbReference type="EMBL" id="RPJ64914.1"/>
    </source>
</evidence>
<reference evidence="2 3" key="1">
    <citation type="submission" date="2018-11" db="EMBL/GenBank/DDBJ databases">
        <authorList>
            <person name="Ye M.-Q."/>
            <person name="Du Z.-J."/>
        </authorList>
    </citation>
    <scope>NUCLEOTIDE SEQUENCE [LARGE SCALE GENOMIC DNA]</scope>
    <source>
        <strain evidence="2 3">U0105</strain>
    </source>
</reference>
<accession>A0A3N5Z4H3</accession>
<gene>
    <name evidence="2" type="ORF">DRW07_16450</name>
</gene>
<dbReference type="RefSeq" id="WP_124029043.1">
    <property type="nucleotide sequence ID" value="NZ_JBHRSN010000013.1"/>
</dbReference>
<keyword evidence="3" id="KW-1185">Reference proteome</keyword>
<feature type="chain" id="PRO_5017984628" description="Polymer-forming cytoskeletal protein" evidence="1">
    <location>
        <begin position="20"/>
        <end position="211"/>
    </location>
</feature>
<feature type="signal peptide" evidence="1">
    <location>
        <begin position="1"/>
        <end position="19"/>
    </location>
</feature>
<evidence type="ECO:0000256" key="1">
    <source>
        <dbReference type="SAM" id="SignalP"/>
    </source>
</evidence>
<name>A0A3N5Z4H3_9ALTE</name>
<dbReference type="OrthoDB" id="6321858at2"/>
<organism evidence="2 3">
    <name type="scientific">Alteromonas sediminis</name>
    <dbReference type="NCBI Taxonomy" id="2259342"/>
    <lineage>
        <taxon>Bacteria</taxon>
        <taxon>Pseudomonadati</taxon>
        <taxon>Pseudomonadota</taxon>
        <taxon>Gammaproteobacteria</taxon>
        <taxon>Alteromonadales</taxon>
        <taxon>Alteromonadaceae</taxon>
        <taxon>Alteromonas/Salinimonas group</taxon>
        <taxon>Alteromonas</taxon>
    </lineage>
</organism>
<evidence type="ECO:0000313" key="3">
    <source>
        <dbReference type="Proteomes" id="UP000275281"/>
    </source>
</evidence>
<sequence length="211" mass="22456">MYKKRLAAASLFLSLSLSGCVIHINDSSGVSSILGNVSVSAHKSVGDVSSVNGNVELLEFVSAQEVDTVNGNIDMANDVSVFSIDVVNGDIVAGERLKVATHIESVNGNITINDSSRIEGSIDSVNGDIQLTSTQIGEHVITQNGDITLQGNTFVSGNIVFEKARSNHRHTPTLTIKNGSNVGGDIVLYRKVKLDIADPVVKNKVKNRWAE</sequence>
<keyword evidence="1" id="KW-0732">Signal</keyword>